<reference evidence="1 2" key="1">
    <citation type="submission" date="2023-02" db="EMBL/GenBank/DDBJ databases">
        <title>Entomopathogenic bacteria.</title>
        <authorList>
            <person name="Machado R.A."/>
        </authorList>
    </citation>
    <scope>NUCLEOTIDE SEQUENCE [LARGE SCALE GENOMIC DNA]</scope>
    <source>
        <strain evidence="1 2">XENO-7</strain>
    </source>
</reference>
<comment type="caution">
    <text evidence="1">The sequence shown here is derived from an EMBL/GenBank/DDBJ whole genome shotgun (WGS) entry which is preliminary data.</text>
</comment>
<protein>
    <submittedName>
        <fullName evidence="1">Uncharacterized protein</fullName>
    </submittedName>
</protein>
<proteinExistence type="predicted"/>
<keyword evidence="2" id="KW-1185">Reference proteome</keyword>
<accession>A0ABT5M1U1</accession>
<dbReference type="Proteomes" id="UP001214757">
    <property type="component" value="Unassembled WGS sequence"/>
</dbReference>
<evidence type="ECO:0000313" key="1">
    <source>
        <dbReference type="EMBL" id="MDC9621650.1"/>
    </source>
</evidence>
<organism evidence="1 2">
    <name type="scientific">Xenorhabdus aichiensis</name>
    <dbReference type="NCBI Taxonomy" id="3025874"/>
    <lineage>
        <taxon>Bacteria</taxon>
        <taxon>Pseudomonadati</taxon>
        <taxon>Pseudomonadota</taxon>
        <taxon>Gammaproteobacteria</taxon>
        <taxon>Enterobacterales</taxon>
        <taxon>Morganellaceae</taxon>
        <taxon>Xenorhabdus</taxon>
    </lineage>
</organism>
<gene>
    <name evidence="1" type="ORF">PSI22_08380</name>
</gene>
<sequence length="41" mass="4709">MNKSPGRIDHYVAGVSERSSSLKDQEYGLVDLLQEKHFVFQ</sequence>
<dbReference type="EMBL" id="JAQRFO010000014">
    <property type="protein sequence ID" value="MDC9621650.1"/>
    <property type="molecule type" value="Genomic_DNA"/>
</dbReference>
<name>A0ABT5M1U1_9GAMM</name>
<evidence type="ECO:0000313" key="2">
    <source>
        <dbReference type="Proteomes" id="UP001214757"/>
    </source>
</evidence>